<keyword evidence="4" id="KW-1185">Reference proteome</keyword>
<dbReference type="KEGG" id="pgr:PGTG_08330"/>
<feature type="chain" id="PRO_5003173487" evidence="2">
    <location>
        <begin position="27"/>
        <end position="646"/>
    </location>
</feature>
<feature type="signal peptide" evidence="2">
    <location>
        <begin position="1"/>
        <end position="26"/>
    </location>
</feature>
<dbReference type="RefSeq" id="XP_003326793.1">
    <property type="nucleotide sequence ID" value="XM_003326745.1"/>
</dbReference>
<sequence>MLALRSPGRHRLLCFSLLCSNIAVKATTPENLNSFRWDGPAKSDYTTDDLFAALSPNHAPGVTPPEELVWAELLEQPPSRSKLGDPKSPVIPSDFIAHSARTFSPELLPPGGLVASPPSSHLHRSTEQVGGINHSINPSVVQLDETRSLSSPVTPGHQPVVDESSDVETSAHRSINRMQRLTELAILIQKYQSRPSHRTCLSPSGEILIPYLKNQKIGFEGKLKTVDFGKLDFKGIASLDKTIHPALPYARYKRGDQSELLRVLRRTTQELQKDSRLILNYRNLIIFMQKIYEEFLDNLRIPTVAQVQYQQEMLDWLDREIFGPTIGHPVLGFIEPPYPIWTADPLDKTTGANQVLLIEYFSQREHDLDILPATSFKLLKKFQREESTAKLFQEAEFQFKTVEPLRGSLSFLSLLVRNYNSRGTGRDKHRILHDSTLDVVTDILSNFKQQSDRLKVESLNVKFYHPKLSIAIYDSKHLQTTQQSQPLRVLAYKNSFPLKEGSVLGILRRLMKALDAFHIHVLRKLLDLDTGIANHKNIRKDLLEWLIQGIIKPTGSLPVHGLVQIKDDRPPWADLSEEDSLNLFGPVQRKLIEYFSKDEKRMFAKREELIYFLATWYTYYHPTQLELLMKYVKLKDQEDLSHGFLL</sequence>
<evidence type="ECO:0000256" key="1">
    <source>
        <dbReference type="SAM" id="MobiDB-lite"/>
    </source>
</evidence>
<feature type="region of interest" description="Disordered" evidence="1">
    <location>
        <begin position="149"/>
        <end position="168"/>
    </location>
</feature>
<dbReference type="OrthoDB" id="2507219at2759"/>
<dbReference type="AlphaFoldDB" id="E3KE17"/>
<proteinExistence type="predicted"/>
<reference key="1">
    <citation type="submission" date="2007-01" db="EMBL/GenBank/DDBJ databases">
        <title>The Genome Sequence of Puccinia graminis f. sp. tritici Strain CRL 75-36-700-3.</title>
        <authorList>
            <consortium name="The Broad Institute Genome Sequencing Platform"/>
            <person name="Birren B."/>
            <person name="Lander E."/>
            <person name="Galagan J."/>
            <person name="Nusbaum C."/>
            <person name="Devon K."/>
            <person name="Cuomo C."/>
            <person name="Jaffe D."/>
            <person name="Butler J."/>
            <person name="Alvarez P."/>
            <person name="Gnerre S."/>
            <person name="Grabherr M."/>
            <person name="Mauceli E."/>
            <person name="Brockman W."/>
            <person name="Young S."/>
            <person name="LaButti K."/>
            <person name="Sykes S."/>
            <person name="DeCaprio D."/>
            <person name="Crawford M."/>
            <person name="Koehrsen M."/>
            <person name="Engels R."/>
            <person name="Montgomery P."/>
            <person name="Pearson M."/>
            <person name="Howarth C."/>
            <person name="Larson L."/>
            <person name="White J."/>
            <person name="Zeng Q."/>
            <person name="Kodira C."/>
            <person name="Yandava C."/>
            <person name="Alvarado L."/>
            <person name="O'Leary S."/>
            <person name="Szabo L."/>
            <person name="Dean R."/>
            <person name="Schein J."/>
        </authorList>
    </citation>
    <scope>NUCLEOTIDE SEQUENCE</scope>
    <source>
        <strain>CRL 75-36-700-3</strain>
    </source>
</reference>
<evidence type="ECO:0000256" key="2">
    <source>
        <dbReference type="SAM" id="SignalP"/>
    </source>
</evidence>
<name>E3KE17_PUCGT</name>
<gene>
    <name evidence="3" type="ORF">PGTG_08330</name>
</gene>
<reference evidence="4" key="2">
    <citation type="journal article" date="2011" name="Proc. Natl. Acad. Sci. U.S.A.">
        <title>Obligate biotrophy features unraveled by the genomic analysis of rust fungi.</title>
        <authorList>
            <person name="Duplessis S."/>
            <person name="Cuomo C.A."/>
            <person name="Lin Y.-C."/>
            <person name="Aerts A."/>
            <person name="Tisserant E."/>
            <person name="Veneault-Fourrey C."/>
            <person name="Joly D.L."/>
            <person name="Hacquard S."/>
            <person name="Amselem J."/>
            <person name="Cantarel B.L."/>
            <person name="Chiu R."/>
            <person name="Coutinho P.M."/>
            <person name="Feau N."/>
            <person name="Field M."/>
            <person name="Frey P."/>
            <person name="Gelhaye E."/>
            <person name="Goldberg J."/>
            <person name="Grabherr M.G."/>
            <person name="Kodira C.D."/>
            <person name="Kohler A."/>
            <person name="Kuees U."/>
            <person name="Lindquist E.A."/>
            <person name="Lucas S.M."/>
            <person name="Mago R."/>
            <person name="Mauceli E."/>
            <person name="Morin E."/>
            <person name="Murat C."/>
            <person name="Pangilinan J.L."/>
            <person name="Park R."/>
            <person name="Pearson M."/>
            <person name="Quesneville H."/>
            <person name="Rouhier N."/>
            <person name="Sakthikumar S."/>
            <person name="Salamov A.A."/>
            <person name="Schmutz J."/>
            <person name="Selles B."/>
            <person name="Shapiro H."/>
            <person name="Tanguay P."/>
            <person name="Tuskan G.A."/>
            <person name="Henrissat B."/>
            <person name="Van de Peer Y."/>
            <person name="Rouze P."/>
            <person name="Ellis J.G."/>
            <person name="Dodds P.N."/>
            <person name="Schein J.E."/>
            <person name="Zhong S."/>
            <person name="Hamelin R.C."/>
            <person name="Grigoriev I.V."/>
            <person name="Szabo L.J."/>
            <person name="Martin F."/>
        </authorList>
    </citation>
    <scope>NUCLEOTIDE SEQUENCE [LARGE SCALE GENOMIC DNA]</scope>
    <source>
        <strain evidence="4">CRL 75-36-700-3 / race SCCL</strain>
    </source>
</reference>
<evidence type="ECO:0000313" key="3">
    <source>
        <dbReference type="EMBL" id="EFP82374.1"/>
    </source>
</evidence>
<dbReference type="InParanoid" id="E3KE17"/>
<dbReference type="HOGENOM" id="CLU_423972_0_0_1"/>
<organism evidence="3 4">
    <name type="scientific">Puccinia graminis f. sp. tritici (strain CRL 75-36-700-3 / race SCCL)</name>
    <name type="common">Black stem rust fungus</name>
    <dbReference type="NCBI Taxonomy" id="418459"/>
    <lineage>
        <taxon>Eukaryota</taxon>
        <taxon>Fungi</taxon>
        <taxon>Dikarya</taxon>
        <taxon>Basidiomycota</taxon>
        <taxon>Pucciniomycotina</taxon>
        <taxon>Pucciniomycetes</taxon>
        <taxon>Pucciniales</taxon>
        <taxon>Pucciniaceae</taxon>
        <taxon>Puccinia</taxon>
    </lineage>
</organism>
<keyword evidence="2" id="KW-0732">Signal</keyword>
<evidence type="ECO:0000313" key="4">
    <source>
        <dbReference type="Proteomes" id="UP000008783"/>
    </source>
</evidence>
<protein>
    <submittedName>
        <fullName evidence="3">Uncharacterized protein</fullName>
    </submittedName>
</protein>
<dbReference type="EMBL" id="DS178282">
    <property type="protein sequence ID" value="EFP82374.1"/>
    <property type="molecule type" value="Genomic_DNA"/>
</dbReference>
<dbReference type="Proteomes" id="UP000008783">
    <property type="component" value="Unassembled WGS sequence"/>
</dbReference>
<dbReference type="GeneID" id="10529751"/>
<accession>E3KE17</accession>
<dbReference type="VEuPathDB" id="FungiDB:PGTG_08330"/>